<name>A0A7X9XML3_CLOBE</name>
<dbReference type="InterPro" id="IPR005503">
    <property type="entry name" value="FliL"/>
</dbReference>
<keyword evidence="4 10" id="KW-1003">Cell membrane</keyword>
<keyword evidence="9 10" id="KW-0472">Membrane</keyword>
<evidence type="ECO:0000256" key="1">
    <source>
        <dbReference type="ARBA" id="ARBA00002254"/>
    </source>
</evidence>
<dbReference type="Pfam" id="PF03748">
    <property type="entry name" value="FliL"/>
    <property type="match status" value="1"/>
</dbReference>
<accession>A0A7X9XML3</accession>
<protein>
    <recommendedName>
        <fullName evidence="10">Flagellar protein FliL</fullName>
    </recommendedName>
</protein>
<sequence>MALGKGKDKEKEKGEKSGKSGKGLMIVLFILGLLVLGSAAFGGVYLFMKTQKTVDAQEVVVENEYMDLAEFTVNLGDEGGKRFFKGELALGYDKTKAKLKEELTVNQVVVRDDIIFFFKSQKADYLNNVANRDAIKRQLIDSINKDLTKGKITDVRFKSMIIQ</sequence>
<dbReference type="GO" id="GO:0006935">
    <property type="term" value="P:chemotaxis"/>
    <property type="evidence" value="ECO:0007669"/>
    <property type="project" value="UniProtKB-KW"/>
</dbReference>
<comment type="subcellular location">
    <subcellularLocation>
        <location evidence="2">Cell membrane</location>
        <topology evidence="2">Single-pass membrane protein</topology>
    </subcellularLocation>
</comment>
<comment type="function">
    <text evidence="1 10">Controls the rotational direction of flagella during chemotaxis.</text>
</comment>
<dbReference type="Proteomes" id="UP000587880">
    <property type="component" value="Unassembled WGS sequence"/>
</dbReference>
<evidence type="ECO:0000256" key="6">
    <source>
        <dbReference type="ARBA" id="ARBA00022692"/>
    </source>
</evidence>
<dbReference type="PANTHER" id="PTHR35091:SF2">
    <property type="entry name" value="FLAGELLAR PROTEIN FLIL"/>
    <property type="match status" value="1"/>
</dbReference>
<proteinExistence type="inferred from homology"/>
<dbReference type="RefSeq" id="WP_168980807.1">
    <property type="nucleotide sequence ID" value="NZ_JABAGD010000001.1"/>
</dbReference>
<evidence type="ECO:0000256" key="8">
    <source>
        <dbReference type="ARBA" id="ARBA00022989"/>
    </source>
</evidence>
<evidence type="ECO:0000256" key="10">
    <source>
        <dbReference type="RuleBase" id="RU364125"/>
    </source>
</evidence>
<feature type="transmembrane region" description="Helical" evidence="10">
    <location>
        <begin position="21"/>
        <end position="48"/>
    </location>
</feature>
<dbReference type="EMBL" id="JABAGD010000001">
    <property type="protein sequence ID" value="NMF03303.1"/>
    <property type="molecule type" value="Genomic_DNA"/>
</dbReference>
<evidence type="ECO:0000256" key="3">
    <source>
        <dbReference type="ARBA" id="ARBA00008281"/>
    </source>
</evidence>
<evidence type="ECO:0000256" key="7">
    <source>
        <dbReference type="ARBA" id="ARBA00022779"/>
    </source>
</evidence>
<gene>
    <name evidence="11" type="ORF">HF849_00855</name>
</gene>
<evidence type="ECO:0000256" key="2">
    <source>
        <dbReference type="ARBA" id="ARBA00004162"/>
    </source>
</evidence>
<dbReference type="GO" id="GO:0071978">
    <property type="term" value="P:bacterial-type flagellum-dependent swarming motility"/>
    <property type="evidence" value="ECO:0007669"/>
    <property type="project" value="TreeGrafter"/>
</dbReference>
<keyword evidence="7 10" id="KW-0283">Flagellar rotation</keyword>
<dbReference type="AlphaFoldDB" id="A0A7X9XML3"/>
<keyword evidence="11" id="KW-0969">Cilium</keyword>
<reference evidence="11 12" key="1">
    <citation type="submission" date="2020-04" db="EMBL/GenBank/DDBJ databases">
        <authorList>
            <person name="Hitch T.C.A."/>
            <person name="Wylensek D."/>
            <person name="Clavel T."/>
        </authorList>
    </citation>
    <scope>NUCLEOTIDE SEQUENCE [LARGE SCALE GENOMIC DNA]</scope>
    <source>
        <strain evidence="11 12">WB01_NA02</strain>
    </source>
</reference>
<comment type="caution">
    <text evidence="11">The sequence shown here is derived from an EMBL/GenBank/DDBJ whole genome shotgun (WGS) entry which is preliminary data.</text>
</comment>
<keyword evidence="8 10" id="KW-1133">Transmembrane helix</keyword>
<keyword evidence="5 10" id="KW-0145">Chemotaxis</keyword>
<evidence type="ECO:0000313" key="12">
    <source>
        <dbReference type="Proteomes" id="UP000587880"/>
    </source>
</evidence>
<keyword evidence="11" id="KW-0282">Flagellum</keyword>
<dbReference type="PANTHER" id="PTHR35091">
    <property type="entry name" value="FLAGELLAR PROTEIN FLIL"/>
    <property type="match status" value="1"/>
</dbReference>
<keyword evidence="11" id="KW-0966">Cell projection</keyword>
<evidence type="ECO:0000313" key="11">
    <source>
        <dbReference type="EMBL" id="NMF03303.1"/>
    </source>
</evidence>
<keyword evidence="6 10" id="KW-0812">Transmembrane</keyword>
<dbReference type="GO" id="GO:0005886">
    <property type="term" value="C:plasma membrane"/>
    <property type="evidence" value="ECO:0007669"/>
    <property type="project" value="UniProtKB-SubCell"/>
</dbReference>
<evidence type="ECO:0000256" key="5">
    <source>
        <dbReference type="ARBA" id="ARBA00022500"/>
    </source>
</evidence>
<organism evidence="11 12">
    <name type="scientific">Clostridium beijerinckii</name>
    <name type="common">Clostridium MP</name>
    <dbReference type="NCBI Taxonomy" id="1520"/>
    <lineage>
        <taxon>Bacteria</taxon>
        <taxon>Bacillati</taxon>
        <taxon>Bacillota</taxon>
        <taxon>Clostridia</taxon>
        <taxon>Eubacteriales</taxon>
        <taxon>Clostridiaceae</taxon>
        <taxon>Clostridium</taxon>
    </lineage>
</organism>
<evidence type="ECO:0000256" key="4">
    <source>
        <dbReference type="ARBA" id="ARBA00022475"/>
    </source>
</evidence>
<dbReference type="GO" id="GO:0009425">
    <property type="term" value="C:bacterial-type flagellum basal body"/>
    <property type="evidence" value="ECO:0007669"/>
    <property type="project" value="InterPro"/>
</dbReference>
<evidence type="ECO:0000256" key="9">
    <source>
        <dbReference type="ARBA" id="ARBA00023136"/>
    </source>
</evidence>
<comment type="similarity">
    <text evidence="3 10">Belongs to the FliL family.</text>
</comment>